<sequence>MKTYGKTSKGVISGYYVVPSAKWNLKGKSGVAKNMLRNSRKKRLLRITMKRIRRQELKKDLQLKLQDL</sequence>
<dbReference type="EMBL" id="JBHSGN010000024">
    <property type="protein sequence ID" value="MFC4672699.1"/>
    <property type="molecule type" value="Genomic_DNA"/>
</dbReference>
<keyword evidence="2" id="KW-1185">Reference proteome</keyword>
<dbReference type="Proteomes" id="UP001596023">
    <property type="component" value="Unassembled WGS sequence"/>
</dbReference>
<dbReference type="RefSeq" id="WP_379993894.1">
    <property type="nucleotide sequence ID" value="NZ_JBHSGN010000024.1"/>
</dbReference>
<comment type="caution">
    <text evidence="1">The sequence shown here is derived from an EMBL/GenBank/DDBJ whole genome shotgun (WGS) entry which is preliminary data.</text>
</comment>
<reference evidence="2" key="1">
    <citation type="journal article" date="2019" name="Int. J. Syst. Evol. Microbiol.">
        <title>The Global Catalogue of Microorganisms (GCM) 10K type strain sequencing project: providing services to taxonomists for standard genome sequencing and annotation.</title>
        <authorList>
            <consortium name="The Broad Institute Genomics Platform"/>
            <consortium name="The Broad Institute Genome Sequencing Center for Infectious Disease"/>
            <person name="Wu L."/>
            <person name="Ma J."/>
        </authorList>
    </citation>
    <scope>NUCLEOTIDE SEQUENCE [LARGE SCALE GENOMIC DNA]</scope>
    <source>
        <strain evidence="2">CCUG 66188</strain>
    </source>
</reference>
<proteinExistence type="predicted"/>
<organism evidence="1 2">
    <name type="scientific">Dysgonomonas termitidis</name>
    <dbReference type="NCBI Taxonomy" id="1516126"/>
    <lineage>
        <taxon>Bacteria</taxon>
        <taxon>Pseudomonadati</taxon>
        <taxon>Bacteroidota</taxon>
        <taxon>Bacteroidia</taxon>
        <taxon>Bacteroidales</taxon>
        <taxon>Dysgonomonadaceae</taxon>
        <taxon>Dysgonomonas</taxon>
    </lineage>
</organism>
<evidence type="ECO:0000313" key="2">
    <source>
        <dbReference type="Proteomes" id="UP001596023"/>
    </source>
</evidence>
<evidence type="ECO:0008006" key="3">
    <source>
        <dbReference type="Google" id="ProtNLM"/>
    </source>
</evidence>
<protein>
    <recommendedName>
        <fullName evidence="3">50S ribosomal protein L28</fullName>
    </recommendedName>
</protein>
<gene>
    <name evidence="1" type="ORF">ACFO6W_03225</name>
</gene>
<name>A0ABV9KRI3_9BACT</name>
<accession>A0ABV9KRI3</accession>
<evidence type="ECO:0000313" key="1">
    <source>
        <dbReference type="EMBL" id="MFC4672699.1"/>
    </source>
</evidence>